<dbReference type="Gene3D" id="1.10.287.3160">
    <property type="match status" value="1"/>
</dbReference>
<accession>A0ABD0NZ08</accession>
<gene>
    <name evidence="1" type="ORF">M9458_038120</name>
</gene>
<proteinExistence type="predicted"/>
<dbReference type="AlphaFoldDB" id="A0ABD0NZ08"/>
<dbReference type="Proteomes" id="UP001529510">
    <property type="component" value="Unassembled WGS sequence"/>
</dbReference>
<sequence length="157" mass="16733">DTVAAHLCPALAKTLGSDISLPSKPCRMTAHLASKVYSLAGEEASALHAMVVLQIFQAKLLQSLEGSAVTPDTVNDLRVVTDFALKATKHTTQAAGRTMGFMVVQQRHLWLNLVDLRDPDRKVLLNAPITPSGLFGNAVESIVCGQNPLNFALIGSC</sequence>
<organism evidence="1 2">
    <name type="scientific">Cirrhinus mrigala</name>
    <name type="common">Mrigala</name>
    <dbReference type="NCBI Taxonomy" id="683832"/>
    <lineage>
        <taxon>Eukaryota</taxon>
        <taxon>Metazoa</taxon>
        <taxon>Chordata</taxon>
        <taxon>Craniata</taxon>
        <taxon>Vertebrata</taxon>
        <taxon>Euteleostomi</taxon>
        <taxon>Actinopterygii</taxon>
        <taxon>Neopterygii</taxon>
        <taxon>Teleostei</taxon>
        <taxon>Ostariophysi</taxon>
        <taxon>Cypriniformes</taxon>
        <taxon>Cyprinidae</taxon>
        <taxon>Labeoninae</taxon>
        <taxon>Labeonini</taxon>
        <taxon>Cirrhinus</taxon>
    </lineage>
</organism>
<evidence type="ECO:0000313" key="2">
    <source>
        <dbReference type="Proteomes" id="UP001529510"/>
    </source>
</evidence>
<protein>
    <submittedName>
        <fullName evidence="1">Uncharacterized protein</fullName>
    </submittedName>
</protein>
<reference evidence="1 2" key="1">
    <citation type="submission" date="2024-05" db="EMBL/GenBank/DDBJ databases">
        <title>Genome sequencing and assembly of Indian major carp, Cirrhinus mrigala (Hamilton, 1822).</title>
        <authorList>
            <person name="Mohindra V."/>
            <person name="Chowdhury L.M."/>
            <person name="Lal K."/>
            <person name="Jena J.K."/>
        </authorList>
    </citation>
    <scope>NUCLEOTIDE SEQUENCE [LARGE SCALE GENOMIC DNA]</scope>
    <source>
        <strain evidence="1">CM1030</strain>
        <tissue evidence="1">Blood</tissue>
    </source>
</reference>
<name>A0ABD0NZ08_CIRMR</name>
<evidence type="ECO:0000313" key="1">
    <source>
        <dbReference type="EMBL" id="KAL0166276.1"/>
    </source>
</evidence>
<feature type="non-terminal residue" evidence="1">
    <location>
        <position position="1"/>
    </location>
</feature>
<dbReference type="EMBL" id="JAMKFB020000019">
    <property type="protein sequence ID" value="KAL0166276.1"/>
    <property type="molecule type" value="Genomic_DNA"/>
</dbReference>
<comment type="caution">
    <text evidence="1">The sequence shown here is derived from an EMBL/GenBank/DDBJ whole genome shotgun (WGS) entry which is preliminary data.</text>
</comment>
<keyword evidence="2" id="KW-1185">Reference proteome</keyword>